<keyword evidence="3" id="KW-0809">Transit peptide</keyword>
<keyword evidence="4" id="KW-0496">Mitochondrion</keyword>
<accession>A0ABR0APY7</accession>
<evidence type="ECO:0000256" key="1">
    <source>
        <dbReference type="ARBA" id="ARBA00004173"/>
    </source>
</evidence>
<comment type="function">
    <text evidence="6">Involved in efficient integration of the N-module into mitochondrial respiratory chain complex I.</text>
</comment>
<evidence type="ECO:0000313" key="9">
    <source>
        <dbReference type="Proteomes" id="UP001234178"/>
    </source>
</evidence>
<protein>
    <recommendedName>
        <fullName evidence="5">LYR motif-containing protein 2</fullName>
    </recommendedName>
</protein>
<keyword evidence="9" id="KW-1185">Reference proteome</keyword>
<comment type="subcellular location">
    <subcellularLocation>
        <location evidence="1">Mitochondrion</location>
    </subcellularLocation>
</comment>
<evidence type="ECO:0000313" key="8">
    <source>
        <dbReference type="EMBL" id="KAK4027146.1"/>
    </source>
</evidence>
<dbReference type="PANTHER" id="PTHR13675">
    <property type="entry name" value="LYR MOTIF-CONTAINING PROTEIN 2"/>
    <property type="match status" value="1"/>
</dbReference>
<proteinExistence type="inferred from homology"/>
<dbReference type="Proteomes" id="UP001234178">
    <property type="component" value="Unassembled WGS sequence"/>
</dbReference>
<dbReference type="EMBL" id="JAOYFB010000038">
    <property type="protein sequence ID" value="KAK4027146.1"/>
    <property type="molecule type" value="Genomic_DNA"/>
</dbReference>
<organism evidence="8 9">
    <name type="scientific">Daphnia magna</name>
    <dbReference type="NCBI Taxonomy" id="35525"/>
    <lineage>
        <taxon>Eukaryota</taxon>
        <taxon>Metazoa</taxon>
        <taxon>Ecdysozoa</taxon>
        <taxon>Arthropoda</taxon>
        <taxon>Crustacea</taxon>
        <taxon>Branchiopoda</taxon>
        <taxon>Diplostraca</taxon>
        <taxon>Cladocera</taxon>
        <taxon>Anomopoda</taxon>
        <taxon>Daphniidae</taxon>
        <taxon>Daphnia</taxon>
    </lineage>
</organism>
<reference evidence="8 9" key="1">
    <citation type="journal article" date="2023" name="Nucleic Acids Res.">
        <title>The hologenome of Daphnia magna reveals possible DNA methylation and microbiome-mediated evolution of the host genome.</title>
        <authorList>
            <person name="Chaturvedi A."/>
            <person name="Li X."/>
            <person name="Dhandapani V."/>
            <person name="Marshall H."/>
            <person name="Kissane S."/>
            <person name="Cuenca-Cambronero M."/>
            <person name="Asole G."/>
            <person name="Calvet F."/>
            <person name="Ruiz-Romero M."/>
            <person name="Marangio P."/>
            <person name="Guigo R."/>
            <person name="Rago D."/>
            <person name="Mirbahai L."/>
            <person name="Eastwood N."/>
            <person name="Colbourne J.K."/>
            <person name="Zhou J."/>
            <person name="Mallon E."/>
            <person name="Orsini L."/>
        </authorList>
    </citation>
    <scope>NUCLEOTIDE SEQUENCE [LARGE SCALE GENOMIC DNA]</scope>
    <source>
        <strain evidence="8">LRV0_1</strain>
    </source>
</reference>
<comment type="caution">
    <text evidence="8">The sequence shown here is derived from an EMBL/GenBank/DDBJ whole genome shotgun (WGS) entry which is preliminary data.</text>
</comment>
<evidence type="ECO:0000256" key="4">
    <source>
        <dbReference type="ARBA" id="ARBA00023128"/>
    </source>
</evidence>
<dbReference type="InterPro" id="IPR045293">
    <property type="entry name" value="Complex1_LYR_LYRM2"/>
</dbReference>
<dbReference type="InterPro" id="IPR008011">
    <property type="entry name" value="Complex1_LYR_dom"/>
</dbReference>
<evidence type="ECO:0000259" key="7">
    <source>
        <dbReference type="Pfam" id="PF05347"/>
    </source>
</evidence>
<dbReference type="Pfam" id="PF05347">
    <property type="entry name" value="Complex1_LYR"/>
    <property type="match status" value="1"/>
</dbReference>
<comment type="similarity">
    <text evidence="2">Belongs to the complex I LYR family.</text>
</comment>
<evidence type="ECO:0000256" key="5">
    <source>
        <dbReference type="ARBA" id="ARBA00026235"/>
    </source>
</evidence>
<feature type="domain" description="Complex 1 LYR protein" evidence="7">
    <location>
        <begin position="21"/>
        <end position="74"/>
    </location>
</feature>
<dbReference type="PANTHER" id="PTHR13675:SF0">
    <property type="entry name" value="LYR MOTIF-CONTAINING PROTEIN 2"/>
    <property type="match status" value="1"/>
</dbReference>
<gene>
    <name evidence="8" type="ORF">OUZ56_016159</name>
</gene>
<name>A0ABR0APY7_9CRUS</name>
<evidence type="ECO:0000256" key="2">
    <source>
        <dbReference type="ARBA" id="ARBA00009508"/>
    </source>
</evidence>
<evidence type="ECO:0000256" key="3">
    <source>
        <dbReference type="ARBA" id="ARBA00022946"/>
    </source>
</evidence>
<evidence type="ECO:0000256" key="6">
    <source>
        <dbReference type="ARBA" id="ARBA00044735"/>
    </source>
</evidence>
<sequence length="87" mass="10130">MSSFSKIPKKFLSLKQFMLRQEVLSLYREVLRTARKVDNGQKEEIAKWARSDFEAHKSQTDEATIRGLLINGKRMVKELQSTIKKTS</sequence>
<dbReference type="CDD" id="cd20262">
    <property type="entry name" value="Complex1_LYR_LYRM2"/>
    <property type="match status" value="1"/>
</dbReference>